<dbReference type="PANTHER" id="PTHR33794:SF1">
    <property type="entry name" value="BACILLOLYSIN"/>
    <property type="match status" value="1"/>
</dbReference>
<protein>
    <recommendedName>
        <fullName evidence="15">Peptidase</fullName>
    </recommendedName>
</protein>
<dbReference type="SUPFAM" id="SSF55486">
    <property type="entry name" value="Metalloproteases ('zincins'), catalytic domain"/>
    <property type="match status" value="1"/>
</dbReference>
<reference evidence="12" key="3">
    <citation type="submission" date="2019-09" db="EMBL/GenBank/DDBJ databases">
        <title>Co-occurence of chitin degradation, pigmentation and bioactivity in marine Pseudoalteromonas.</title>
        <authorList>
            <person name="Sonnenschein E.C."/>
            <person name="Bech P.K."/>
        </authorList>
    </citation>
    <scope>NUCLEOTIDE SEQUENCE</scope>
    <source>
        <strain evidence="12">S2231</strain>
        <strain evidence="11 13">S2233</strain>
    </source>
</reference>
<dbReference type="Gene3D" id="2.60.40.10">
    <property type="entry name" value="Immunoglobulins"/>
    <property type="match status" value="1"/>
</dbReference>
<feature type="domain" description="Peptidase M4 C-terminal" evidence="10">
    <location>
        <begin position="417"/>
        <end position="592"/>
    </location>
</feature>
<keyword evidence="2" id="KW-0645">Protease</keyword>
<dbReference type="OrthoDB" id="6277275at2"/>
<keyword evidence="5" id="KW-0862">Zinc</keyword>
<dbReference type="Gene3D" id="1.10.390.10">
    <property type="entry name" value="Neutral Protease Domain 2"/>
    <property type="match status" value="1"/>
</dbReference>
<evidence type="ECO:0000256" key="1">
    <source>
        <dbReference type="ARBA" id="ARBA00009388"/>
    </source>
</evidence>
<dbReference type="InterPro" id="IPR027268">
    <property type="entry name" value="Peptidase_M4/M1_CTD_sf"/>
</dbReference>
<dbReference type="Proteomes" id="UP000307706">
    <property type="component" value="Unassembled WGS sequence"/>
</dbReference>
<dbReference type="InterPro" id="IPR050728">
    <property type="entry name" value="Zinc_Metalloprotease_M4"/>
</dbReference>
<dbReference type="Gene3D" id="3.10.170.10">
    <property type="match status" value="1"/>
</dbReference>
<dbReference type="RefSeq" id="WP_138598504.1">
    <property type="nucleotide sequence ID" value="NZ_PNCK01000100.1"/>
</dbReference>
<organism evidence="12 14">
    <name type="scientific">Pseudoalteromonas citrea</name>
    <dbReference type="NCBI Taxonomy" id="43655"/>
    <lineage>
        <taxon>Bacteria</taxon>
        <taxon>Pseudomonadati</taxon>
        <taxon>Pseudomonadota</taxon>
        <taxon>Gammaproteobacteria</taxon>
        <taxon>Alteromonadales</taxon>
        <taxon>Pseudoalteromonadaceae</taxon>
        <taxon>Pseudoalteromonas</taxon>
    </lineage>
</organism>
<dbReference type="GO" id="GO:0004222">
    <property type="term" value="F:metalloendopeptidase activity"/>
    <property type="evidence" value="ECO:0007669"/>
    <property type="project" value="InterPro"/>
</dbReference>
<dbReference type="Pfam" id="PF01447">
    <property type="entry name" value="Peptidase_M4"/>
    <property type="match status" value="1"/>
</dbReference>
<dbReference type="Pfam" id="PF02868">
    <property type="entry name" value="Peptidase_M4_C"/>
    <property type="match status" value="1"/>
</dbReference>
<sequence length="1094" mass="122864">MKKRLWLTLSGLMGVALNSHAIEQYSLVNESHVWPKIQAHLLNSNLVRRAADEFEQRSDLTVNYQAVKTIGANGRYQHYQVYLGNIPVLGNRFVLLVDKAGSVEQGLGNALLVEEGFSIPHPTPFKLSDKKITEKLVQRLRTDGIAFVSEPKVSKAFSLEGDDLRAVFVANVITPSHRVNLIVDAQSFKVLRQENDIDGFSSQQNFVAGGGIGGNEKLGAICYSPAPASMQNCLSYKFDPADAAASELLFSDPQAHLFSDFSGYPFVVSKQQGVCTLENPYVKTIDYLADKTRAASYQCAGNNEHFEQTSVDDQYYDYFSYSGVNDAHFNAGLVMQYYHKLLTEMYPSQQTQCDTQGFCLKQLVQNVGNNTHGNSQANWDDTYVNYGTGNYGGTHYYHTTLDIVSHEASHAVTYWNSQLNATGQDGALNEAFSDIASIAVFDYLSQNVSGSYAQSRAFNRKSLDSDTNHRGNRKWWFGWDVLYEDTGARYFAMPSWDGKSIDHFKSYNPSQSIYETAGVFRKAFYELVKTQNWSIQDAFKLFLRANINCFFKGMSVQDAGMCLIDQASYFTHKGTNNEVKQQIDATLHSVGIVAQNSQLSTLDFEGSIQYDVVSYTLSSVPANQIKAITVEWGDGTIERWQKNSATAIHAFLQRDRLVNIDDLIRFKLSVLKTDNTELIGYRHYYSRAVQAACPPVQAQGQSSLSSITVNDQQIPLNTQPYQSVLTDTHVLNKHVQQVVKFDSSLNGKLVTVLLDNNRDGLFSESEMMVSNQTITNAQVTFKLKDTISAGIGLMRISLGGQYAFYDACGYAKASQIVDLKADVEIPELPLEAGFIYQIAADNRVTFTNTSQVNDIRQPRYTWRFGFDNQGSTKKHPDDVQYPLVDGNYTVNLRVDYQDDSGQFDEFSQQITLSAPAQCEIGINNPGNAQTIYIDEMHLWTSIYSRHLITGSSGTNSNGYVKHQTNLEFEDSLELNVDIRSNVLDEGTIDNLLSRDNRDVRFTVWLDGDRDESFQVGEANYYDANSNYTKDCRNGECRIKASQSIRLPWISWWKSRKYVLRARLEEHPTAEHGGDGCRNFDYGEVEDIEFTVNGS</sequence>
<evidence type="ECO:0000259" key="9">
    <source>
        <dbReference type="Pfam" id="PF01447"/>
    </source>
</evidence>
<reference evidence="14" key="2">
    <citation type="submission" date="2019-06" db="EMBL/GenBank/DDBJ databases">
        <title>Co-occurence of chitin degradation, pigmentation and bioactivity in marine Pseudoalteromonas.</title>
        <authorList>
            <person name="Sonnenschein E.C."/>
            <person name="Bech P.K."/>
        </authorList>
    </citation>
    <scope>NUCLEOTIDE SEQUENCE [LARGE SCALE GENOMIC DNA]</scope>
    <source>
        <strain evidence="14">S2231</strain>
    </source>
</reference>
<feature type="signal peptide" evidence="8">
    <location>
        <begin position="1"/>
        <end position="21"/>
    </location>
</feature>
<evidence type="ECO:0000256" key="2">
    <source>
        <dbReference type="ARBA" id="ARBA00022670"/>
    </source>
</evidence>
<evidence type="ECO:0000313" key="14">
    <source>
        <dbReference type="Proteomes" id="UP000307706"/>
    </source>
</evidence>
<evidence type="ECO:0000256" key="6">
    <source>
        <dbReference type="ARBA" id="ARBA00023049"/>
    </source>
</evidence>
<keyword evidence="13" id="KW-1185">Reference proteome</keyword>
<dbReference type="GO" id="GO:0046872">
    <property type="term" value="F:metal ion binding"/>
    <property type="evidence" value="ECO:0007669"/>
    <property type="project" value="UniProtKB-KW"/>
</dbReference>
<evidence type="ECO:0000256" key="5">
    <source>
        <dbReference type="ARBA" id="ARBA00022833"/>
    </source>
</evidence>
<reference evidence="12 14" key="1">
    <citation type="submission" date="2017-12" db="EMBL/GenBank/DDBJ databases">
        <authorList>
            <person name="Paulsen S."/>
            <person name="Gram L.K."/>
        </authorList>
    </citation>
    <scope>NUCLEOTIDE SEQUENCE [LARGE SCALE GENOMIC DNA]</scope>
    <source>
        <strain evidence="12 14">S2231</strain>
        <strain evidence="11">S2233</strain>
    </source>
</reference>
<dbReference type="PANTHER" id="PTHR33794">
    <property type="entry name" value="BACILLOLYSIN"/>
    <property type="match status" value="1"/>
</dbReference>
<comment type="caution">
    <text evidence="12">The sequence shown here is derived from an EMBL/GenBank/DDBJ whole genome shotgun (WGS) entry which is preliminary data.</text>
</comment>
<proteinExistence type="inferred from homology"/>
<evidence type="ECO:0000313" key="11">
    <source>
        <dbReference type="EMBL" id="TMP39187.1"/>
    </source>
</evidence>
<dbReference type="InterPro" id="IPR001570">
    <property type="entry name" value="Peptidase_M4_C_domain"/>
</dbReference>
<dbReference type="GO" id="GO:0006508">
    <property type="term" value="P:proteolysis"/>
    <property type="evidence" value="ECO:0007669"/>
    <property type="project" value="UniProtKB-KW"/>
</dbReference>
<evidence type="ECO:0000256" key="3">
    <source>
        <dbReference type="ARBA" id="ARBA00022723"/>
    </source>
</evidence>
<keyword evidence="7" id="KW-0865">Zymogen</keyword>
<keyword evidence="4" id="KW-0378">Hydrolase</keyword>
<dbReference type="PRINTS" id="PR00730">
    <property type="entry name" value="THERMOLYSIN"/>
</dbReference>
<dbReference type="Proteomes" id="UP000305730">
    <property type="component" value="Unassembled WGS sequence"/>
</dbReference>
<evidence type="ECO:0008006" key="15">
    <source>
        <dbReference type="Google" id="ProtNLM"/>
    </source>
</evidence>
<dbReference type="InterPro" id="IPR013783">
    <property type="entry name" value="Ig-like_fold"/>
</dbReference>
<dbReference type="EMBL" id="PNCL01000073">
    <property type="protein sequence ID" value="TMP57148.1"/>
    <property type="molecule type" value="Genomic_DNA"/>
</dbReference>
<name>A0A5S3XPF9_9GAMM</name>
<dbReference type="EMBL" id="PNCK01000100">
    <property type="protein sequence ID" value="TMP39187.1"/>
    <property type="molecule type" value="Genomic_DNA"/>
</dbReference>
<evidence type="ECO:0000313" key="12">
    <source>
        <dbReference type="EMBL" id="TMP57148.1"/>
    </source>
</evidence>
<evidence type="ECO:0000256" key="7">
    <source>
        <dbReference type="ARBA" id="ARBA00023145"/>
    </source>
</evidence>
<comment type="similarity">
    <text evidence="1">Belongs to the peptidase M4 family.</text>
</comment>
<accession>A0A5S3XPF9</accession>
<gene>
    <name evidence="12" type="ORF">CWB96_13810</name>
    <name evidence="11" type="ORF">CWB97_20875</name>
</gene>
<keyword evidence="8" id="KW-0732">Signal</keyword>
<evidence type="ECO:0000313" key="13">
    <source>
        <dbReference type="Proteomes" id="UP000305730"/>
    </source>
</evidence>
<evidence type="ECO:0000256" key="4">
    <source>
        <dbReference type="ARBA" id="ARBA00022801"/>
    </source>
</evidence>
<keyword evidence="6" id="KW-0482">Metalloprotease</keyword>
<dbReference type="InterPro" id="IPR023612">
    <property type="entry name" value="Peptidase_M4"/>
</dbReference>
<dbReference type="AlphaFoldDB" id="A0A5S3XPF9"/>
<evidence type="ECO:0000259" key="10">
    <source>
        <dbReference type="Pfam" id="PF02868"/>
    </source>
</evidence>
<evidence type="ECO:0000256" key="8">
    <source>
        <dbReference type="SAM" id="SignalP"/>
    </source>
</evidence>
<keyword evidence="3" id="KW-0479">Metal-binding</keyword>
<feature type="domain" description="Peptidase M4" evidence="9">
    <location>
        <begin position="266"/>
        <end position="413"/>
    </location>
</feature>
<feature type="chain" id="PRO_5024450839" description="Peptidase" evidence="8">
    <location>
        <begin position="22"/>
        <end position="1094"/>
    </location>
</feature>
<dbReference type="InterPro" id="IPR013856">
    <property type="entry name" value="Peptidase_M4_domain"/>
</dbReference>